<dbReference type="Proteomes" id="UP000242470">
    <property type="component" value="Unassembled WGS sequence"/>
</dbReference>
<dbReference type="EMBL" id="JAUHQC010000010">
    <property type="protein sequence ID" value="MDN4533264.1"/>
    <property type="molecule type" value="Genomic_DNA"/>
</dbReference>
<comment type="caution">
    <text evidence="3">The sequence shown here is derived from an EMBL/GenBank/DDBJ whole genome shotgun (WGS) entry which is preliminary data.</text>
</comment>
<organism evidence="3 4">
    <name type="scientific">Staphylococcus auricularis</name>
    <dbReference type="NCBI Taxonomy" id="29379"/>
    <lineage>
        <taxon>Bacteria</taxon>
        <taxon>Bacillati</taxon>
        <taxon>Bacillota</taxon>
        <taxon>Bacilli</taxon>
        <taxon>Bacillales</taxon>
        <taxon>Staphylococcaceae</taxon>
        <taxon>Staphylococcus</taxon>
    </lineage>
</organism>
<sequence>MELTILIGAIVAVFVAFNLYDKSEQYGRLKASHIIVSITAVIAAVLVGNFLDHMGLAYHIFPDSNAIKTRY</sequence>
<keyword evidence="1" id="KW-1133">Transmembrane helix</keyword>
<evidence type="ECO:0000313" key="4">
    <source>
        <dbReference type="Proteomes" id="UP000242470"/>
    </source>
</evidence>
<dbReference type="Proteomes" id="UP001171687">
    <property type="component" value="Unassembled WGS sequence"/>
</dbReference>
<reference evidence="3 4" key="1">
    <citation type="submission" date="2017-08" db="EMBL/GenBank/DDBJ databases">
        <title>Draft genome sequences of 64 type strains of genus Staph aureus.</title>
        <authorList>
            <person name="Cole K."/>
            <person name="Golubchik T."/>
            <person name="Russell J."/>
            <person name="Foster D."/>
            <person name="Llewelyn M."/>
            <person name="Wilson D."/>
            <person name="Crook D."/>
            <person name="Paul J."/>
        </authorList>
    </citation>
    <scope>NUCLEOTIDE SEQUENCE [LARGE SCALE GENOMIC DNA]</scope>
    <source>
        <strain evidence="3 4">NCTC 12101</strain>
    </source>
</reference>
<dbReference type="EMBL" id="PPQW01000068">
    <property type="protein sequence ID" value="PNZ66289.1"/>
    <property type="molecule type" value="Genomic_DNA"/>
</dbReference>
<gene>
    <name evidence="3" type="ORF">CD158_08830</name>
    <name evidence="2" type="ORF">QYH67_06745</name>
</gene>
<name>A0AAP8PMU8_9STAP</name>
<evidence type="ECO:0000256" key="1">
    <source>
        <dbReference type="SAM" id="Phobius"/>
    </source>
</evidence>
<accession>A0AAP8PMU8</accession>
<evidence type="ECO:0000313" key="3">
    <source>
        <dbReference type="EMBL" id="PNZ66289.1"/>
    </source>
</evidence>
<dbReference type="GeneID" id="64981206"/>
<protein>
    <submittedName>
        <fullName evidence="3">Uncharacterized protein</fullName>
    </submittedName>
</protein>
<proteinExistence type="predicted"/>
<dbReference type="RefSeq" id="WP_059107851.1">
    <property type="nucleotide sequence ID" value="NZ_AP024589.1"/>
</dbReference>
<keyword evidence="1" id="KW-0472">Membrane</keyword>
<keyword evidence="1" id="KW-0812">Transmembrane</keyword>
<dbReference type="AlphaFoldDB" id="A0AAP8PMU8"/>
<reference evidence="2" key="2">
    <citation type="submission" date="2023-07" db="EMBL/GenBank/DDBJ databases">
        <title>Evaluation of the beneficial properties of pineapple isolates.</title>
        <authorList>
            <person name="Adefiranye O."/>
        </authorList>
    </citation>
    <scope>NUCLEOTIDE SEQUENCE</scope>
    <source>
        <strain evidence="2">PAPLE_T1</strain>
    </source>
</reference>
<feature type="transmembrane region" description="Helical" evidence="1">
    <location>
        <begin position="34"/>
        <end position="51"/>
    </location>
</feature>
<evidence type="ECO:0000313" key="2">
    <source>
        <dbReference type="EMBL" id="MDN4533264.1"/>
    </source>
</evidence>